<organism evidence="1 2">
    <name type="scientific">Enterobacter cancerogenus</name>
    <dbReference type="NCBI Taxonomy" id="69218"/>
    <lineage>
        <taxon>Bacteria</taxon>
        <taxon>Pseudomonadati</taxon>
        <taxon>Pseudomonadota</taxon>
        <taxon>Gammaproteobacteria</taxon>
        <taxon>Enterobacterales</taxon>
        <taxon>Enterobacteriaceae</taxon>
        <taxon>Enterobacter</taxon>
        <taxon>Enterobacter cloacae complex</taxon>
    </lineage>
</organism>
<proteinExistence type="predicted"/>
<dbReference type="EMBL" id="CAADIW010000054">
    <property type="protein sequence ID" value="VFS42270.1"/>
    <property type="molecule type" value="Genomic_DNA"/>
</dbReference>
<dbReference type="Proteomes" id="UP000351155">
    <property type="component" value="Unassembled WGS sequence"/>
</dbReference>
<sequence length="81" mass="9461">MGVTWDESNFRSAINRNDTRVALLFLQGGMDWKVSWTEQALSADYDDVLELLLRYHPQMVEQKPCRRFINTLSHAMSNGER</sequence>
<gene>
    <name evidence="1" type="ORF">NCTC12126_04645</name>
</gene>
<dbReference type="AlphaFoldDB" id="A0A484Z165"/>
<evidence type="ECO:0000313" key="2">
    <source>
        <dbReference type="Proteomes" id="UP000351155"/>
    </source>
</evidence>
<protein>
    <submittedName>
        <fullName evidence="1">Putative inner membrane protein</fullName>
    </submittedName>
</protein>
<evidence type="ECO:0000313" key="1">
    <source>
        <dbReference type="EMBL" id="VFS42270.1"/>
    </source>
</evidence>
<accession>A0A484Z165</accession>
<name>A0A484Z165_9ENTR</name>
<reference evidence="1 2" key="1">
    <citation type="submission" date="2019-03" db="EMBL/GenBank/DDBJ databases">
        <authorList>
            <consortium name="Pathogen Informatics"/>
        </authorList>
    </citation>
    <scope>NUCLEOTIDE SEQUENCE [LARGE SCALE GENOMIC DNA]</scope>
    <source>
        <strain evidence="1 2">NCTC12126</strain>
    </source>
</reference>